<sequence length="140" mass="15817">MYNAIDISKYIVSKCITDGQPISNLQLQKILYYIQKDFLQRGELAFSDDIEAWQFGPVVPNVYYHYCGFGAMPISISKATFSVAPSDVIFIDKIIEEKRKLNPWDMVAETHKDGGAWAEIYKNGLGNHQIIPTELIKAVG</sequence>
<dbReference type="Pfam" id="PF13274">
    <property type="entry name" value="SocA_Panacea"/>
    <property type="match status" value="1"/>
</dbReference>
<dbReference type="EMBL" id="JBBMFE010000003">
    <property type="protein sequence ID" value="MEQ2471934.1"/>
    <property type="molecule type" value="Genomic_DNA"/>
</dbReference>
<dbReference type="RefSeq" id="WP_349164090.1">
    <property type="nucleotide sequence ID" value="NZ_JBBMFE010000003.1"/>
</dbReference>
<name>A0ABV1FGY5_9FIRM</name>
<evidence type="ECO:0000259" key="1">
    <source>
        <dbReference type="Pfam" id="PF13274"/>
    </source>
</evidence>
<protein>
    <submittedName>
        <fullName evidence="2">Type II toxin-antitoxin system antitoxin SocA domain-containing protein</fullName>
    </submittedName>
</protein>
<evidence type="ECO:0000313" key="3">
    <source>
        <dbReference type="Proteomes" id="UP001438008"/>
    </source>
</evidence>
<proteinExistence type="predicted"/>
<organism evidence="2 3">
    <name type="scientific">Laedolimicola intestinihominis</name>
    <dbReference type="NCBI Taxonomy" id="3133166"/>
    <lineage>
        <taxon>Bacteria</taxon>
        <taxon>Bacillati</taxon>
        <taxon>Bacillota</taxon>
        <taxon>Clostridia</taxon>
        <taxon>Lachnospirales</taxon>
        <taxon>Lachnospiraceae</taxon>
        <taxon>Laedolimicola</taxon>
    </lineage>
</organism>
<dbReference type="InterPro" id="IPR025272">
    <property type="entry name" value="SocA_Panacea"/>
</dbReference>
<reference evidence="2 3" key="1">
    <citation type="submission" date="2024-03" db="EMBL/GenBank/DDBJ databases">
        <title>Human intestinal bacterial collection.</title>
        <authorList>
            <person name="Pauvert C."/>
            <person name="Hitch T.C.A."/>
            <person name="Clavel T."/>
        </authorList>
    </citation>
    <scope>NUCLEOTIDE SEQUENCE [LARGE SCALE GENOMIC DNA]</scope>
    <source>
        <strain evidence="2 3">CLA-AA-H132</strain>
    </source>
</reference>
<feature type="domain" description="Antitoxin SocA-like Panacea" evidence="1">
    <location>
        <begin position="27"/>
        <end position="117"/>
    </location>
</feature>
<evidence type="ECO:0000313" key="2">
    <source>
        <dbReference type="EMBL" id="MEQ2471934.1"/>
    </source>
</evidence>
<comment type="caution">
    <text evidence="2">The sequence shown here is derived from an EMBL/GenBank/DDBJ whole genome shotgun (WGS) entry which is preliminary data.</text>
</comment>
<gene>
    <name evidence="2" type="ORF">WMO29_05435</name>
</gene>
<accession>A0ABV1FGY5</accession>
<keyword evidence="3" id="KW-1185">Reference proteome</keyword>
<dbReference type="Proteomes" id="UP001438008">
    <property type="component" value="Unassembled WGS sequence"/>
</dbReference>